<dbReference type="OrthoDB" id="3671040at2"/>
<feature type="domain" description="AMP-binding enzyme C-terminal" evidence="7">
    <location>
        <begin position="453"/>
        <end position="565"/>
    </location>
</feature>
<comment type="caution">
    <text evidence="8">The sequence shown here is derived from an EMBL/GenBank/DDBJ whole genome shotgun (WGS) entry which is preliminary data.</text>
</comment>
<keyword evidence="9" id="KW-1185">Reference proteome</keyword>
<evidence type="ECO:0000313" key="9">
    <source>
        <dbReference type="Proteomes" id="UP000247781"/>
    </source>
</evidence>
<sequence length="574" mass="62315">MGGNSQKDLVSHLRSQFEVHADDRCFTFLYESQRDLVDDVVTFRELDRDARKVAAWLAARPEAERPVLLLFEPGIDFWRAFIGCLYAGVVAIPAPLPHDQRSMGRVAGILRDADSNLALTTTKLLDLLATGIEGLGLERPILCVAIDDSPVADADADAWTLPHITADNVAFLQYTSGSTGDPKGVAVTHGNVMDNEAMISEVLSVNADSVLVGWIPHFHDMGLIGALLAFFAGANLVTMSPMAFLKRPVRLLKAISEYRGTHSAAPNFAYYLIARRVTPEQLGDIDLSSWVVALNGAEPVRRATIERINDILAPAGFAPTTMRPAYGMAEVTLMATVSRGDQRFLEADADALEQNRYLPAKGRTVSLASSGEPGPGIDVRIVDPETLHVLPDDHVGEIWLRSASVASGYHNRPTETVEQFRANTSDGDGPYLRTGDLGLLHEGDLYVTGRSKDLLIVNGRNLYPQDIEEFVQEVHPALAESHGVAVSVDINDAECLVLIQAVKHRLLGDISYGQLAATVKSAVSRGFEVPAPGVVFVNRGGIHLTTSGKVQRASMRTAFLKGELTDVLHEEHPR</sequence>
<dbReference type="InterPro" id="IPR020845">
    <property type="entry name" value="AMP-binding_CS"/>
</dbReference>
<keyword evidence="5" id="KW-0472">Membrane</keyword>
<dbReference type="GO" id="GO:0016874">
    <property type="term" value="F:ligase activity"/>
    <property type="evidence" value="ECO:0007669"/>
    <property type="project" value="UniProtKB-KW"/>
</dbReference>
<dbReference type="InterPro" id="IPR025110">
    <property type="entry name" value="AMP-bd_C"/>
</dbReference>
<evidence type="ECO:0000256" key="3">
    <source>
        <dbReference type="ARBA" id="ARBA00022832"/>
    </source>
</evidence>
<reference evidence="9" key="1">
    <citation type="submission" date="2018-05" db="EMBL/GenBank/DDBJ databases">
        <authorList>
            <person name="Deangelis K."/>
            <person name="Huntemann M."/>
            <person name="Clum A."/>
            <person name="Pillay M."/>
            <person name="Palaniappan K."/>
            <person name="Varghese N."/>
            <person name="Mikhailova N."/>
            <person name="Stamatis D."/>
            <person name="Reddy T."/>
            <person name="Daum C."/>
            <person name="Shapiro N."/>
            <person name="Ivanova N."/>
            <person name="Kyrpides N."/>
            <person name="Woyke T."/>
        </authorList>
    </citation>
    <scope>NUCLEOTIDE SEQUENCE [LARGE SCALE GENOMIC DNA]</scope>
    <source>
        <strain evidence="9">GAS496</strain>
    </source>
</reference>
<dbReference type="EMBL" id="QJJU01000013">
    <property type="protein sequence ID" value="PXX06555.1"/>
    <property type="molecule type" value="Genomic_DNA"/>
</dbReference>
<dbReference type="PANTHER" id="PTHR22754:SF32">
    <property type="entry name" value="DISCO-INTERACTING PROTEIN 2"/>
    <property type="match status" value="1"/>
</dbReference>
<evidence type="ECO:0000259" key="6">
    <source>
        <dbReference type="Pfam" id="PF00501"/>
    </source>
</evidence>
<comment type="similarity">
    <text evidence="1">Belongs to the ATP-dependent AMP-binding enzyme family.</text>
</comment>
<dbReference type="GO" id="GO:0005886">
    <property type="term" value="C:plasma membrane"/>
    <property type="evidence" value="ECO:0007669"/>
    <property type="project" value="TreeGrafter"/>
</dbReference>
<dbReference type="CDD" id="cd05931">
    <property type="entry name" value="FAAL"/>
    <property type="match status" value="1"/>
</dbReference>
<keyword evidence="3" id="KW-0276">Fatty acid metabolism</keyword>
<feature type="transmembrane region" description="Helical" evidence="5">
    <location>
        <begin position="223"/>
        <end position="245"/>
    </location>
</feature>
<evidence type="ECO:0000256" key="5">
    <source>
        <dbReference type="SAM" id="Phobius"/>
    </source>
</evidence>
<dbReference type="GO" id="GO:0070566">
    <property type="term" value="F:adenylyltransferase activity"/>
    <property type="evidence" value="ECO:0007669"/>
    <property type="project" value="TreeGrafter"/>
</dbReference>
<keyword evidence="5" id="KW-1133">Transmembrane helix</keyword>
<proteinExistence type="inferred from homology"/>
<evidence type="ECO:0000313" key="8">
    <source>
        <dbReference type="EMBL" id="PXX06555.1"/>
    </source>
</evidence>
<dbReference type="Pfam" id="PF23024">
    <property type="entry name" value="AMP-dom_DIP2-like"/>
    <property type="match status" value="1"/>
</dbReference>
<feature type="transmembrane region" description="Helical" evidence="5">
    <location>
        <begin position="77"/>
        <end position="96"/>
    </location>
</feature>
<dbReference type="AlphaFoldDB" id="A0A318HDH7"/>
<reference evidence="8 9" key="2">
    <citation type="submission" date="2018-06" db="EMBL/GenBank/DDBJ databases">
        <title>Sequencing of bacterial isolates from soil warming experiment in Harvard Forest, Massachusetts, USA.</title>
        <authorList>
            <person name="Deangelis K.PhD."/>
        </authorList>
    </citation>
    <scope>NUCLEOTIDE SEQUENCE [LARGE SCALE GENOMIC DNA]</scope>
    <source>
        <strain evidence="8 9">GAS496</strain>
    </source>
</reference>
<name>A0A318HDH7_9MYCO</name>
<dbReference type="Gene3D" id="3.30.300.30">
    <property type="match status" value="1"/>
</dbReference>
<dbReference type="PROSITE" id="PS00455">
    <property type="entry name" value="AMP_BINDING"/>
    <property type="match status" value="1"/>
</dbReference>
<dbReference type="InterPro" id="IPR045851">
    <property type="entry name" value="AMP-bd_C_sf"/>
</dbReference>
<dbReference type="GO" id="GO:0006633">
    <property type="term" value="P:fatty acid biosynthetic process"/>
    <property type="evidence" value="ECO:0007669"/>
    <property type="project" value="TreeGrafter"/>
</dbReference>
<dbReference type="PANTHER" id="PTHR22754">
    <property type="entry name" value="DISCO-INTERACTING PROTEIN 2 DIP2 -RELATED"/>
    <property type="match status" value="1"/>
</dbReference>
<dbReference type="InterPro" id="IPR000873">
    <property type="entry name" value="AMP-dep_synth/lig_dom"/>
</dbReference>
<gene>
    <name evidence="8" type="ORF">C8E89_11367</name>
</gene>
<keyword evidence="4" id="KW-0443">Lipid metabolism</keyword>
<keyword evidence="5" id="KW-0812">Transmembrane</keyword>
<keyword evidence="2 8" id="KW-0436">Ligase</keyword>
<organism evidence="8 9">
    <name type="scientific">Mycolicibacterium moriokaense</name>
    <dbReference type="NCBI Taxonomy" id="39691"/>
    <lineage>
        <taxon>Bacteria</taxon>
        <taxon>Bacillati</taxon>
        <taxon>Actinomycetota</taxon>
        <taxon>Actinomycetes</taxon>
        <taxon>Mycobacteriales</taxon>
        <taxon>Mycobacteriaceae</taxon>
        <taxon>Mycolicibacterium</taxon>
    </lineage>
</organism>
<evidence type="ECO:0000256" key="4">
    <source>
        <dbReference type="ARBA" id="ARBA00023098"/>
    </source>
</evidence>
<evidence type="ECO:0000259" key="7">
    <source>
        <dbReference type="Pfam" id="PF23024"/>
    </source>
</evidence>
<dbReference type="FunFam" id="3.40.50.12780:FF:000013">
    <property type="entry name" value="Long-chain-fatty-acid--AMP ligase FadD32"/>
    <property type="match status" value="1"/>
</dbReference>
<accession>A0A318HDH7</accession>
<dbReference type="InterPro" id="IPR040097">
    <property type="entry name" value="FAAL/FAAC"/>
</dbReference>
<dbReference type="SUPFAM" id="SSF56801">
    <property type="entry name" value="Acetyl-CoA synthetase-like"/>
    <property type="match status" value="1"/>
</dbReference>
<dbReference type="GO" id="GO:0071766">
    <property type="term" value="P:Actinobacterium-type cell wall biogenesis"/>
    <property type="evidence" value="ECO:0007669"/>
    <property type="project" value="UniProtKB-ARBA"/>
</dbReference>
<evidence type="ECO:0000256" key="1">
    <source>
        <dbReference type="ARBA" id="ARBA00006432"/>
    </source>
</evidence>
<dbReference type="Proteomes" id="UP000247781">
    <property type="component" value="Unassembled WGS sequence"/>
</dbReference>
<dbReference type="RefSeq" id="WP_110317772.1">
    <property type="nucleotide sequence ID" value="NZ_QJJU01000013.1"/>
</dbReference>
<evidence type="ECO:0000256" key="2">
    <source>
        <dbReference type="ARBA" id="ARBA00022598"/>
    </source>
</evidence>
<feature type="domain" description="AMP-dependent synthetase/ligase" evidence="6">
    <location>
        <begin position="20"/>
        <end position="410"/>
    </location>
</feature>
<dbReference type="Pfam" id="PF00501">
    <property type="entry name" value="AMP-binding"/>
    <property type="match status" value="1"/>
</dbReference>
<protein>
    <submittedName>
        <fullName evidence="8">Acyl-CoA synthetase (AMP-forming)/AMP-acid ligase II</fullName>
    </submittedName>
</protein>
<dbReference type="Gene3D" id="3.40.50.12780">
    <property type="entry name" value="N-terminal domain of ligase-like"/>
    <property type="match status" value="1"/>
</dbReference>
<dbReference type="InterPro" id="IPR042099">
    <property type="entry name" value="ANL_N_sf"/>
</dbReference>